<feature type="transmembrane region" description="Helical" evidence="1">
    <location>
        <begin position="80"/>
        <end position="110"/>
    </location>
</feature>
<keyword evidence="1" id="KW-1133">Transmembrane helix</keyword>
<name>A0A2W5B7K4_9CORY</name>
<dbReference type="EMBL" id="QFNY01000122">
    <property type="protein sequence ID" value="PZP00570.1"/>
    <property type="molecule type" value="Genomic_DNA"/>
</dbReference>
<proteinExistence type="predicted"/>
<protein>
    <submittedName>
        <fullName evidence="2">DUF3180 domain-containing protein</fullName>
    </submittedName>
</protein>
<evidence type="ECO:0000313" key="3">
    <source>
        <dbReference type="Proteomes" id="UP000249451"/>
    </source>
</evidence>
<dbReference type="AlphaFoldDB" id="A0A2W5B7K4"/>
<comment type="caution">
    <text evidence="2">The sequence shown here is derived from an EMBL/GenBank/DDBJ whole genome shotgun (WGS) entry which is preliminary data.</text>
</comment>
<evidence type="ECO:0000313" key="2">
    <source>
        <dbReference type="EMBL" id="PZP00570.1"/>
    </source>
</evidence>
<evidence type="ECO:0000256" key="1">
    <source>
        <dbReference type="SAM" id="Phobius"/>
    </source>
</evidence>
<keyword evidence="1" id="KW-0812">Transmembrane</keyword>
<feature type="transmembrane region" description="Helical" evidence="1">
    <location>
        <begin position="39"/>
        <end position="59"/>
    </location>
</feature>
<dbReference type="Pfam" id="PF11377">
    <property type="entry name" value="DUF3180"/>
    <property type="match status" value="1"/>
</dbReference>
<organism evidence="2 3">
    <name type="scientific">Corynebacterium urealyticum</name>
    <dbReference type="NCBI Taxonomy" id="43771"/>
    <lineage>
        <taxon>Bacteria</taxon>
        <taxon>Bacillati</taxon>
        <taxon>Actinomycetota</taxon>
        <taxon>Actinomycetes</taxon>
        <taxon>Mycobacteriales</taxon>
        <taxon>Corynebacteriaceae</taxon>
        <taxon>Corynebacterium</taxon>
    </lineage>
</organism>
<dbReference type="Proteomes" id="UP000249451">
    <property type="component" value="Unassembled WGS sequence"/>
</dbReference>
<reference evidence="2 3" key="1">
    <citation type="submission" date="2017-11" db="EMBL/GenBank/DDBJ databases">
        <title>Infants hospitalized years apart are colonized by the same room-sourced microbial strains.</title>
        <authorList>
            <person name="Brooks B."/>
            <person name="Olm M.R."/>
            <person name="Firek B.A."/>
            <person name="Baker R."/>
            <person name="Thomas B.C."/>
            <person name="Morowitz M.J."/>
            <person name="Banfield J.F."/>
        </authorList>
    </citation>
    <scope>NUCLEOTIDE SEQUENCE [LARGE SCALE GENOMIC DNA]</scope>
    <source>
        <strain evidence="2">S2_012_000_R3_87</strain>
    </source>
</reference>
<gene>
    <name evidence="2" type="ORF">DI609_06085</name>
</gene>
<dbReference type="InterPro" id="IPR021517">
    <property type="entry name" value="DUF3180"/>
</dbReference>
<sequence length="158" mass="16383">MKKMKQVAPTALVIAAVIAAAFAWVTALGFYAHFPRIELATSSVLWIAAIICGVQGFIMRKKLQDNAIGLDRSQVNPMTVAFSGVLGQAVAWIGAIFAGAYGGMVIFLVFNAGHLVVAQEDTPGAIVGMLGGALAAVAGKWLEQNCLTPPEDGGVPGE</sequence>
<keyword evidence="1" id="KW-0472">Membrane</keyword>
<accession>A0A2W5B7K4</accession>